<gene>
    <name evidence="2" type="ORF">MZO42_03045</name>
</gene>
<evidence type="ECO:0000256" key="1">
    <source>
        <dbReference type="SAM" id="Phobius"/>
    </source>
</evidence>
<name>A0ABU3MZE8_9SPHN</name>
<keyword evidence="1" id="KW-0812">Transmembrane</keyword>
<feature type="transmembrane region" description="Helical" evidence="1">
    <location>
        <begin position="6"/>
        <end position="22"/>
    </location>
</feature>
<reference evidence="2" key="1">
    <citation type="submission" date="2022-04" db="EMBL/GenBank/DDBJ databases">
        <title>Tomato heritable bacteria conferring resistance against bacterial wilt.</title>
        <authorList>
            <person name="Yin J."/>
        </authorList>
    </citation>
    <scope>NUCLEOTIDE SEQUENCE</scope>
    <source>
        <strain evidence="2">Cra20</strain>
    </source>
</reference>
<accession>A0ABU3MZE8</accession>
<evidence type="ECO:0000313" key="2">
    <source>
        <dbReference type="EMBL" id="MDT8757665.1"/>
    </source>
</evidence>
<feature type="transmembrane region" description="Helical" evidence="1">
    <location>
        <begin position="34"/>
        <end position="61"/>
    </location>
</feature>
<sequence length="76" mass="8406">MAEFFISVYAMLAMFVLFAMQRNQREQRPNPQMVTLVGWGLFSLSSTLAILLGAVGLAFLLGLHMPIPAGFDTPLF</sequence>
<dbReference type="EMBL" id="JALMLT010000001">
    <property type="protein sequence ID" value="MDT8757665.1"/>
    <property type="molecule type" value="Genomic_DNA"/>
</dbReference>
<keyword evidence="1" id="KW-0472">Membrane</keyword>
<keyword evidence="1" id="KW-1133">Transmembrane helix</keyword>
<organism evidence="2">
    <name type="scientific">Sphingomonas psychrotolerans</name>
    <dbReference type="NCBI Taxonomy" id="1327635"/>
    <lineage>
        <taxon>Bacteria</taxon>
        <taxon>Pseudomonadati</taxon>
        <taxon>Pseudomonadota</taxon>
        <taxon>Alphaproteobacteria</taxon>
        <taxon>Sphingomonadales</taxon>
        <taxon>Sphingomonadaceae</taxon>
        <taxon>Sphingomonas</taxon>
    </lineage>
</organism>
<protein>
    <submittedName>
        <fullName evidence="2">Uncharacterized protein</fullName>
    </submittedName>
</protein>
<comment type="caution">
    <text evidence="2">The sequence shown here is derived from an EMBL/GenBank/DDBJ whole genome shotgun (WGS) entry which is preliminary data.</text>
</comment>
<proteinExistence type="predicted"/>